<keyword evidence="1" id="KW-0805">Transcription regulation</keyword>
<keyword evidence="6" id="KW-1185">Reference proteome</keyword>
<dbReference type="SUPFAM" id="SSF64288">
    <property type="entry name" value="Chorismate lyase-like"/>
    <property type="match status" value="1"/>
</dbReference>
<dbReference type="PANTHER" id="PTHR44846">
    <property type="entry name" value="MANNOSYL-D-GLYCERATE TRANSPORT/METABOLISM SYSTEM REPRESSOR MNGR-RELATED"/>
    <property type="match status" value="1"/>
</dbReference>
<dbReference type="GO" id="GO:0003677">
    <property type="term" value="F:DNA binding"/>
    <property type="evidence" value="ECO:0007669"/>
    <property type="project" value="UniProtKB-KW"/>
</dbReference>
<dbReference type="PROSITE" id="PS50949">
    <property type="entry name" value="HTH_GNTR"/>
    <property type="match status" value="1"/>
</dbReference>
<evidence type="ECO:0000313" key="5">
    <source>
        <dbReference type="EMBL" id="NJC55000.1"/>
    </source>
</evidence>
<evidence type="ECO:0000259" key="4">
    <source>
        <dbReference type="PROSITE" id="PS50949"/>
    </source>
</evidence>
<evidence type="ECO:0000256" key="2">
    <source>
        <dbReference type="ARBA" id="ARBA00023125"/>
    </source>
</evidence>
<dbReference type="GO" id="GO:0045892">
    <property type="term" value="P:negative regulation of DNA-templated transcription"/>
    <property type="evidence" value="ECO:0007669"/>
    <property type="project" value="TreeGrafter"/>
</dbReference>
<proteinExistence type="predicted"/>
<dbReference type="Pfam" id="PF07702">
    <property type="entry name" value="UTRA"/>
    <property type="match status" value="1"/>
</dbReference>
<comment type="caution">
    <text evidence="5">The sequence shown here is derived from an EMBL/GenBank/DDBJ whole genome shotgun (WGS) entry which is preliminary data.</text>
</comment>
<dbReference type="InterPro" id="IPR050679">
    <property type="entry name" value="Bact_HTH_transcr_reg"/>
</dbReference>
<gene>
    <name evidence="5" type="ORF">BKA07_000035</name>
</gene>
<feature type="domain" description="HTH gntR-type" evidence="4">
    <location>
        <begin position="12"/>
        <end position="79"/>
    </location>
</feature>
<dbReference type="Pfam" id="PF00392">
    <property type="entry name" value="GntR"/>
    <property type="match status" value="1"/>
</dbReference>
<keyword evidence="3" id="KW-0804">Transcription</keyword>
<organism evidence="5 6">
    <name type="scientific">Brevibacterium marinum</name>
    <dbReference type="NCBI Taxonomy" id="418643"/>
    <lineage>
        <taxon>Bacteria</taxon>
        <taxon>Bacillati</taxon>
        <taxon>Actinomycetota</taxon>
        <taxon>Actinomycetes</taxon>
        <taxon>Micrococcales</taxon>
        <taxon>Brevibacteriaceae</taxon>
        <taxon>Brevibacterium</taxon>
    </lineage>
</organism>
<name>A0A846RVE1_9MICO</name>
<dbReference type="SUPFAM" id="SSF46785">
    <property type="entry name" value="Winged helix' DNA-binding domain"/>
    <property type="match status" value="1"/>
</dbReference>
<dbReference type="Gene3D" id="3.40.1410.10">
    <property type="entry name" value="Chorismate lyase-like"/>
    <property type="match status" value="1"/>
</dbReference>
<dbReference type="SMART" id="SM00345">
    <property type="entry name" value="HTH_GNTR"/>
    <property type="match status" value="1"/>
</dbReference>
<dbReference type="PANTHER" id="PTHR44846:SF1">
    <property type="entry name" value="MANNOSYL-D-GLYCERATE TRANSPORT_METABOLISM SYSTEM REPRESSOR MNGR-RELATED"/>
    <property type="match status" value="1"/>
</dbReference>
<dbReference type="SMART" id="SM00866">
    <property type="entry name" value="UTRA"/>
    <property type="match status" value="1"/>
</dbReference>
<accession>A0A846RVE1</accession>
<dbReference type="InterPro" id="IPR036388">
    <property type="entry name" value="WH-like_DNA-bd_sf"/>
</dbReference>
<dbReference type="InterPro" id="IPR036390">
    <property type="entry name" value="WH_DNA-bd_sf"/>
</dbReference>
<evidence type="ECO:0000256" key="3">
    <source>
        <dbReference type="ARBA" id="ARBA00023163"/>
    </source>
</evidence>
<dbReference type="AlphaFoldDB" id="A0A846RVE1"/>
<dbReference type="EMBL" id="JAATJN010000001">
    <property type="protein sequence ID" value="NJC55000.1"/>
    <property type="molecule type" value="Genomic_DNA"/>
</dbReference>
<dbReference type="InterPro" id="IPR028978">
    <property type="entry name" value="Chorismate_lyase_/UTRA_dom_sf"/>
</dbReference>
<dbReference type="InterPro" id="IPR011663">
    <property type="entry name" value="UTRA"/>
</dbReference>
<dbReference type="InterPro" id="IPR000524">
    <property type="entry name" value="Tscrpt_reg_HTH_GntR"/>
</dbReference>
<evidence type="ECO:0000313" key="6">
    <source>
        <dbReference type="Proteomes" id="UP000576792"/>
    </source>
</evidence>
<keyword evidence="2" id="KW-0238">DNA-binding</keyword>
<reference evidence="5 6" key="1">
    <citation type="submission" date="2020-03" db="EMBL/GenBank/DDBJ databases">
        <title>Sequencing the genomes of 1000 actinobacteria strains.</title>
        <authorList>
            <person name="Klenk H.-P."/>
        </authorList>
    </citation>
    <scope>NUCLEOTIDE SEQUENCE [LARGE SCALE GENOMIC DNA]</scope>
    <source>
        <strain evidence="5 6">DSM 18964</strain>
    </source>
</reference>
<sequence length="247" mass="27446">MPVRELDSSSGVPFYRQIKDILRHEISNGEVDGQTPITEALLLDRFEVSRAPIRQALKELSDEGFVYRRQGKGTFPVPGAQVHRPADIRPGGFQDYLIERGMHPTSVVNNLGRVRPPEHVRSLLELADTAEVLHFRRIISVEGEPLAANEVYVITPEGFETTVDELIDAGSVFALLEDRFGLTVVRAANEAWATGADESLASALAIEVGTPVLSIDSVFYARDGRPLGWRSAMHRPDEFKFHFLTGR</sequence>
<dbReference type="Gene3D" id="1.10.10.10">
    <property type="entry name" value="Winged helix-like DNA-binding domain superfamily/Winged helix DNA-binding domain"/>
    <property type="match status" value="1"/>
</dbReference>
<dbReference type="Proteomes" id="UP000576792">
    <property type="component" value="Unassembled WGS sequence"/>
</dbReference>
<dbReference type="GO" id="GO:0003700">
    <property type="term" value="F:DNA-binding transcription factor activity"/>
    <property type="evidence" value="ECO:0007669"/>
    <property type="project" value="InterPro"/>
</dbReference>
<evidence type="ECO:0000256" key="1">
    <source>
        <dbReference type="ARBA" id="ARBA00023015"/>
    </source>
</evidence>
<dbReference type="CDD" id="cd07377">
    <property type="entry name" value="WHTH_GntR"/>
    <property type="match status" value="1"/>
</dbReference>
<protein>
    <submittedName>
        <fullName evidence="5">GntR family transcriptional regulator</fullName>
    </submittedName>
</protein>
<dbReference type="RefSeq" id="WP_167949095.1">
    <property type="nucleotide sequence ID" value="NZ_BAAAPQ010000026.1"/>
</dbReference>